<dbReference type="STRING" id="994479.GCA_000194155_01008"/>
<evidence type="ECO:0000313" key="2">
    <source>
        <dbReference type="EMBL" id="PKW17471.1"/>
    </source>
</evidence>
<protein>
    <submittedName>
        <fullName evidence="2">Enoyl-CoA hydratase/carnithine racemase</fullName>
    </submittedName>
</protein>
<dbReference type="AlphaFoldDB" id="A0A2N3Y3S5"/>
<keyword evidence="3" id="KW-1185">Reference proteome</keyword>
<dbReference type="InterPro" id="IPR029045">
    <property type="entry name" value="ClpP/crotonase-like_dom_sf"/>
</dbReference>
<comment type="caution">
    <text evidence="2">The sequence shown here is derived from an EMBL/GenBank/DDBJ whole genome shotgun (WGS) entry which is preliminary data.</text>
</comment>
<evidence type="ECO:0000256" key="1">
    <source>
        <dbReference type="ARBA" id="ARBA00005254"/>
    </source>
</evidence>
<gene>
    <name evidence="2" type="ORF">A8926_5439</name>
</gene>
<dbReference type="GO" id="GO:0003824">
    <property type="term" value="F:catalytic activity"/>
    <property type="evidence" value="ECO:0007669"/>
    <property type="project" value="UniProtKB-ARBA"/>
</dbReference>
<dbReference type="InterPro" id="IPR001753">
    <property type="entry name" value="Enoyl-CoA_hydra/iso"/>
</dbReference>
<dbReference type="SUPFAM" id="SSF52096">
    <property type="entry name" value="ClpP/crotonase"/>
    <property type="match status" value="1"/>
</dbReference>
<evidence type="ECO:0000313" key="3">
    <source>
        <dbReference type="Proteomes" id="UP000233786"/>
    </source>
</evidence>
<dbReference type="Pfam" id="PF00378">
    <property type="entry name" value="ECH_1"/>
    <property type="match status" value="1"/>
</dbReference>
<accession>A0A2N3Y3S5</accession>
<name>A0A2N3Y3S5_SACSN</name>
<reference evidence="2" key="1">
    <citation type="submission" date="2017-12" db="EMBL/GenBank/DDBJ databases">
        <title>Sequencing the genomes of 1000 Actinobacteria strains.</title>
        <authorList>
            <person name="Klenk H.-P."/>
        </authorList>
    </citation>
    <scope>NUCLEOTIDE SEQUENCE [LARGE SCALE GENOMIC DNA]</scope>
    <source>
        <strain evidence="2">DSM 44228</strain>
    </source>
</reference>
<dbReference type="Gene3D" id="3.90.226.10">
    <property type="entry name" value="2-enoyl-CoA Hydratase, Chain A, domain 1"/>
    <property type="match status" value="1"/>
</dbReference>
<dbReference type="PANTHER" id="PTHR42964:SF1">
    <property type="entry name" value="POLYKETIDE BIOSYNTHESIS ENOYL-COA HYDRATASE PKSH-RELATED"/>
    <property type="match status" value="1"/>
</dbReference>
<sequence>MSDGLVDVTVEGNVANVMLRDSARRNPLSDAMIDALTTALRTSEVHAASVVVLRGEGGFFSAGGDLAQFHASLTTDAMSEYEATESFRVLFQVLESVPGLVLAVVEGKALGGGCGLAAACDLVLAPHSAKFGCPEINIGAFPMVIVPPLVRAIGARATLALSATGTQIDATEARRLGLVTEVFVDDEFEDEVAEFVKRMGSRPRHALTLGKATVRSAQTSSYDEGLLMGSVMRALVFAQPSFHDGVSEFVARTR</sequence>
<dbReference type="OrthoDB" id="4308938at2"/>
<dbReference type="InterPro" id="IPR051683">
    <property type="entry name" value="Enoyl-CoA_Hydratase/Isomerase"/>
</dbReference>
<dbReference type="PANTHER" id="PTHR42964">
    <property type="entry name" value="ENOYL-COA HYDRATASE"/>
    <property type="match status" value="1"/>
</dbReference>
<dbReference type="CDD" id="cd06558">
    <property type="entry name" value="crotonase-like"/>
    <property type="match status" value="1"/>
</dbReference>
<dbReference type="EMBL" id="PJNB01000001">
    <property type="protein sequence ID" value="PKW17471.1"/>
    <property type="molecule type" value="Genomic_DNA"/>
</dbReference>
<organism evidence="2 3">
    <name type="scientific">Saccharopolyspora spinosa</name>
    <dbReference type="NCBI Taxonomy" id="60894"/>
    <lineage>
        <taxon>Bacteria</taxon>
        <taxon>Bacillati</taxon>
        <taxon>Actinomycetota</taxon>
        <taxon>Actinomycetes</taxon>
        <taxon>Pseudonocardiales</taxon>
        <taxon>Pseudonocardiaceae</taxon>
        <taxon>Saccharopolyspora</taxon>
    </lineage>
</organism>
<dbReference type="RefSeq" id="WP_010692692.1">
    <property type="nucleotide sequence ID" value="NZ_CP061007.1"/>
</dbReference>
<proteinExistence type="inferred from homology"/>
<dbReference type="Proteomes" id="UP000233786">
    <property type="component" value="Unassembled WGS sequence"/>
</dbReference>
<comment type="similarity">
    <text evidence="1">Belongs to the enoyl-CoA hydratase/isomerase family.</text>
</comment>